<keyword evidence="2" id="KW-0547">Nucleotide-binding</keyword>
<organism evidence="2 3">
    <name type="scientific">Elysia marginata</name>
    <dbReference type="NCBI Taxonomy" id="1093978"/>
    <lineage>
        <taxon>Eukaryota</taxon>
        <taxon>Metazoa</taxon>
        <taxon>Spiralia</taxon>
        <taxon>Lophotrochozoa</taxon>
        <taxon>Mollusca</taxon>
        <taxon>Gastropoda</taxon>
        <taxon>Heterobranchia</taxon>
        <taxon>Euthyneura</taxon>
        <taxon>Panpulmonata</taxon>
        <taxon>Sacoglossa</taxon>
        <taxon>Placobranchoidea</taxon>
        <taxon>Plakobranchidae</taxon>
        <taxon>Elysia</taxon>
    </lineage>
</organism>
<keyword evidence="1" id="KW-0472">Membrane</keyword>
<keyword evidence="3" id="KW-1185">Reference proteome</keyword>
<sequence length="297" mass="33712">MEDVDDSESVISEEATDGQAPVADINFSGAGQVQVTGWLLVLRQIVALFLKRLHHVRRSKKGFVSEILLPAGFVCLAMIFALILPPFEEEPPLELQPWMYEPIRGDSSLTTFYTNDNPTSRMAEDLEYNLVANPYYGNRCMNSSVYTIDGKKCLPRIRGRESRWSPRPTLDDVAYSECPCVKGFQRCPQDAWGPESSKKKIETNDVLHNMTGYNVEHWLMKSMEEYRKRRFGGFSLGEENPLGRFNASQLSANIDRLVRAANGNQSIFTGSEQLWRDLEAVLTTGFVQDNVKVKTWE</sequence>
<name>A0AAV4EPG5_9GAST</name>
<evidence type="ECO:0000313" key="2">
    <source>
        <dbReference type="EMBL" id="GFR62993.1"/>
    </source>
</evidence>
<dbReference type="AlphaFoldDB" id="A0AAV4EPG5"/>
<keyword evidence="2" id="KW-0067">ATP-binding</keyword>
<reference evidence="2 3" key="1">
    <citation type="journal article" date="2021" name="Elife">
        <title>Chloroplast acquisition without the gene transfer in kleptoplastic sea slugs, Plakobranchus ocellatus.</title>
        <authorList>
            <person name="Maeda T."/>
            <person name="Takahashi S."/>
            <person name="Yoshida T."/>
            <person name="Shimamura S."/>
            <person name="Takaki Y."/>
            <person name="Nagai Y."/>
            <person name="Toyoda A."/>
            <person name="Suzuki Y."/>
            <person name="Arimoto A."/>
            <person name="Ishii H."/>
            <person name="Satoh N."/>
            <person name="Nishiyama T."/>
            <person name="Hasebe M."/>
            <person name="Maruyama T."/>
            <person name="Minagawa J."/>
            <person name="Obokata J."/>
            <person name="Shigenobu S."/>
        </authorList>
    </citation>
    <scope>NUCLEOTIDE SEQUENCE [LARGE SCALE GENOMIC DNA]</scope>
</reference>
<evidence type="ECO:0000313" key="3">
    <source>
        <dbReference type="Proteomes" id="UP000762676"/>
    </source>
</evidence>
<dbReference type="Proteomes" id="UP000762676">
    <property type="component" value="Unassembled WGS sequence"/>
</dbReference>
<proteinExistence type="predicted"/>
<accession>A0AAV4EPG5</accession>
<dbReference type="GO" id="GO:0005524">
    <property type="term" value="F:ATP binding"/>
    <property type="evidence" value="ECO:0007669"/>
    <property type="project" value="UniProtKB-KW"/>
</dbReference>
<protein>
    <submittedName>
        <fullName evidence="2">ATP-binding cassette sub-family A member 1</fullName>
    </submittedName>
</protein>
<feature type="transmembrane region" description="Helical" evidence="1">
    <location>
        <begin position="31"/>
        <end position="50"/>
    </location>
</feature>
<dbReference type="EMBL" id="BMAT01010897">
    <property type="protein sequence ID" value="GFR62993.1"/>
    <property type="molecule type" value="Genomic_DNA"/>
</dbReference>
<keyword evidence="1" id="KW-0812">Transmembrane</keyword>
<evidence type="ECO:0000256" key="1">
    <source>
        <dbReference type="SAM" id="Phobius"/>
    </source>
</evidence>
<gene>
    <name evidence="2" type="ORF">ElyMa_005473100</name>
</gene>
<keyword evidence="1" id="KW-1133">Transmembrane helix</keyword>
<comment type="caution">
    <text evidence="2">The sequence shown here is derived from an EMBL/GenBank/DDBJ whole genome shotgun (WGS) entry which is preliminary data.</text>
</comment>
<feature type="transmembrane region" description="Helical" evidence="1">
    <location>
        <begin position="62"/>
        <end position="84"/>
    </location>
</feature>